<dbReference type="PANTHER" id="PTHR23278">
    <property type="entry name" value="SIDESTEP PROTEIN"/>
    <property type="match status" value="1"/>
</dbReference>
<dbReference type="EMBL" id="CAJPIZ010007315">
    <property type="protein sequence ID" value="CAG2110226.1"/>
    <property type="molecule type" value="Genomic_DNA"/>
</dbReference>
<dbReference type="InterPro" id="IPR036179">
    <property type="entry name" value="Ig-like_dom_sf"/>
</dbReference>
<keyword evidence="2" id="KW-1185">Reference proteome</keyword>
<dbReference type="EMBL" id="OC861890">
    <property type="protein sequence ID" value="CAD7629796.1"/>
    <property type="molecule type" value="Genomic_DNA"/>
</dbReference>
<proteinExistence type="predicted"/>
<protein>
    <submittedName>
        <fullName evidence="1">Uncharacterized protein</fullName>
    </submittedName>
</protein>
<gene>
    <name evidence="1" type="ORF">OSB1V03_LOCUS10210</name>
</gene>
<reference evidence="1" key="1">
    <citation type="submission" date="2020-11" db="EMBL/GenBank/DDBJ databases">
        <authorList>
            <person name="Tran Van P."/>
        </authorList>
    </citation>
    <scope>NUCLEOTIDE SEQUENCE</scope>
</reference>
<sequence length="77" mass="8695">MTFRWLFNNTVDSFEMKSYVINGSQSVASYVPHNRGNYGTVLCWAHNIIGKQKEPCAFSIVAAGEFNGKLFERTVCL</sequence>
<dbReference type="SUPFAM" id="SSF48726">
    <property type="entry name" value="Immunoglobulin"/>
    <property type="match status" value="1"/>
</dbReference>
<dbReference type="PANTHER" id="PTHR23278:SF19">
    <property type="entry name" value="OBSCURIN"/>
    <property type="match status" value="1"/>
</dbReference>
<dbReference type="AlphaFoldDB" id="A0A7R9Q372"/>
<evidence type="ECO:0000313" key="2">
    <source>
        <dbReference type="Proteomes" id="UP000759131"/>
    </source>
</evidence>
<accession>A0A7R9Q372</accession>
<dbReference type="Proteomes" id="UP000759131">
    <property type="component" value="Unassembled WGS sequence"/>
</dbReference>
<evidence type="ECO:0000313" key="1">
    <source>
        <dbReference type="EMBL" id="CAD7629796.1"/>
    </source>
</evidence>
<organism evidence="1">
    <name type="scientific">Medioppia subpectinata</name>
    <dbReference type="NCBI Taxonomy" id="1979941"/>
    <lineage>
        <taxon>Eukaryota</taxon>
        <taxon>Metazoa</taxon>
        <taxon>Ecdysozoa</taxon>
        <taxon>Arthropoda</taxon>
        <taxon>Chelicerata</taxon>
        <taxon>Arachnida</taxon>
        <taxon>Acari</taxon>
        <taxon>Acariformes</taxon>
        <taxon>Sarcoptiformes</taxon>
        <taxon>Oribatida</taxon>
        <taxon>Brachypylina</taxon>
        <taxon>Oppioidea</taxon>
        <taxon>Oppiidae</taxon>
        <taxon>Medioppia</taxon>
    </lineage>
</organism>
<name>A0A7R9Q372_9ACAR</name>